<dbReference type="AlphaFoldDB" id="A0AAU7VHI6"/>
<dbReference type="EMBL" id="CP158367">
    <property type="protein sequence ID" value="XBX73592.1"/>
    <property type="molecule type" value="Genomic_DNA"/>
</dbReference>
<gene>
    <name evidence="2" type="ORF">PRVXT_001583</name>
</gene>
<reference evidence="2" key="2">
    <citation type="submission" date="2024-06" db="EMBL/GenBank/DDBJ databases">
        <authorList>
            <person name="Petrova K.O."/>
            <person name="Toshchakov S.V."/>
            <person name="Boltjanskaja Y.V."/>
            <person name="Kevbrin V."/>
        </authorList>
    </citation>
    <scope>NUCLEOTIDE SEQUENCE</scope>
    <source>
        <strain evidence="2">Z-910T</strain>
    </source>
</reference>
<protein>
    <submittedName>
        <fullName evidence="2">Uncharacterized protein</fullName>
    </submittedName>
</protein>
<accession>A0AAU7VHI6</accession>
<feature type="coiled-coil region" evidence="1">
    <location>
        <begin position="21"/>
        <end position="51"/>
    </location>
</feature>
<keyword evidence="1" id="KW-0175">Coiled coil</keyword>
<reference evidence="2" key="1">
    <citation type="journal article" date="2013" name="Extremophiles">
        <title>Proteinivorax tanatarense gen. nov., sp. nov., an anaerobic, haloalkaliphilic, proteolytic bacterium isolated from a decaying algal bloom, and proposal of Proteinivoraceae fam. nov.</title>
        <authorList>
            <person name="Kevbrin V."/>
            <person name="Boltyanskaya Y."/>
            <person name="Zhilina T."/>
            <person name="Kolganova T."/>
            <person name="Lavrentjeva E."/>
            <person name="Kuznetsov B."/>
        </authorList>
    </citation>
    <scope>NUCLEOTIDE SEQUENCE</scope>
    <source>
        <strain evidence="2">Z-910T</strain>
    </source>
</reference>
<proteinExistence type="predicted"/>
<dbReference type="RefSeq" id="WP_350342354.1">
    <property type="nucleotide sequence ID" value="NZ_CP158367.1"/>
</dbReference>
<sequence length="313" mass="37059">MKRILDCWGRSKIDKCYMFRIKAYKEMLNLLKEYIRQIEEDRSNLRNLTKERNIISVLNFRAGLDKNYLKDIRERKLDIETYRKIDLYEIRPCKLEPDSCKLTLDSKVRVFEKLFRELETQVGKYQQEISIINRIQNYCRERNKKVMRRDSIFLKFSRNKLDELIVLCFDIDNFIRKKSITTTTESAFVFSGRGESQTNEETVLTICYYRFQNSVLNNDPFNKDVPEAVIDGFSSDNKRRGHGTFLLENLEDIIKEVNKKIITKANEPDIMQPIKLITGDVSPSGDIKYDDLMKLYKKHGFSSEGSKIYRVLS</sequence>
<name>A0AAU7VHI6_9FIRM</name>
<evidence type="ECO:0000313" key="2">
    <source>
        <dbReference type="EMBL" id="XBX73592.1"/>
    </source>
</evidence>
<evidence type="ECO:0000256" key="1">
    <source>
        <dbReference type="SAM" id="Coils"/>
    </source>
</evidence>
<organism evidence="2">
    <name type="scientific">Proteinivorax tanatarense</name>
    <dbReference type="NCBI Taxonomy" id="1260629"/>
    <lineage>
        <taxon>Bacteria</taxon>
        <taxon>Bacillati</taxon>
        <taxon>Bacillota</taxon>
        <taxon>Clostridia</taxon>
        <taxon>Eubacteriales</taxon>
        <taxon>Proteinivoracaceae</taxon>
        <taxon>Proteinivorax</taxon>
    </lineage>
</organism>